<feature type="chain" id="PRO_5009133857" evidence="1">
    <location>
        <begin position="19"/>
        <end position="100"/>
    </location>
</feature>
<proteinExistence type="predicted"/>
<dbReference type="AlphaFoldDB" id="A0A1E3PI35"/>
<dbReference type="EMBL" id="KV454410">
    <property type="protein sequence ID" value="ODQ65075.1"/>
    <property type="molecule type" value="Genomic_DNA"/>
</dbReference>
<accession>A0A1E3PI35</accession>
<organism evidence="2 3">
    <name type="scientific">Nadsonia fulvescens var. elongata DSM 6958</name>
    <dbReference type="NCBI Taxonomy" id="857566"/>
    <lineage>
        <taxon>Eukaryota</taxon>
        <taxon>Fungi</taxon>
        <taxon>Dikarya</taxon>
        <taxon>Ascomycota</taxon>
        <taxon>Saccharomycotina</taxon>
        <taxon>Dipodascomycetes</taxon>
        <taxon>Dipodascales</taxon>
        <taxon>Dipodascales incertae sedis</taxon>
        <taxon>Nadsonia</taxon>
    </lineage>
</organism>
<protein>
    <submittedName>
        <fullName evidence="2">Uncharacterized protein</fullName>
    </submittedName>
</protein>
<sequence length="100" mass="10444">MQFLTTITSLLLAGSALASTASTQATFTYTKSSELIKTTSLPHMVIYETIQKVEVIQTVPGSGDKASIVIATATSDYSILPLALPSHATTMAVIPTVTAI</sequence>
<reference evidence="2 3" key="1">
    <citation type="journal article" date="2016" name="Proc. Natl. Acad. Sci. U.S.A.">
        <title>Comparative genomics of biotechnologically important yeasts.</title>
        <authorList>
            <person name="Riley R."/>
            <person name="Haridas S."/>
            <person name="Wolfe K.H."/>
            <person name="Lopes M.R."/>
            <person name="Hittinger C.T."/>
            <person name="Goeker M."/>
            <person name="Salamov A.A."/>
            <person name="Wisecaver J.H."/>
            <person name="Long T.M."/>
            <person name="Calvey C.H."/>
            <person name="Aerts A.L."/>
            <person name="Barry K.W."/>
            <person name="Choi C."/>
            <person name="Clum A."/>
            <person name="Coughlan A.Y."/>
            <person name="Deshpande S."/>
            <person name="Douglass A.P."/>
            <person name="Hanson S.J."/>
            <person name="Klenk H.-P."/>
            <person name="LaButti K.M."/>
            <person name="Lapidus A."/>
            <person name="Lindquist E.A."/>
            <person name="Lipzen A.M."/>
            <person name="Meier-Kolthoff J.P."/>
            <person name="Ohm R.A."/>
            <person name="Otillar R.P."/>
            <person name="Pangilinan J.L."/>
            <person name="Peng Y."/>
            <person name="Rokas A."/>
            <person name="Rosa C.A."/>
            <person name="Scheuner C."/>
            <person name="Sibirny A.A."/>
            <person name="Slot J.C."/>
            <person name="Stielow J.B."/>
            <person name="Sun H."/>
            <person name="Kurtzman C.P."/>
            <person name="Blackwell M."/>
            <person name="Grigoriev I.V."/>
            <person name="Jeffries T.W."/>
        </authorList>
    </citation>
    <scope>NUCLEOTIDE SEQUENCE [LARGE SCALE GENOMIC DNA]</scope>
    <source>
        <strain evidence="2 3">DSM 6958</strain>
    </source>
</reference>
<keyword evidence="3" id="KW-1185">Reference proteome</keyword>
<evidence type="ECO:0000256" key="1">
    <source>
        <dbReference type="SAM" id="SignalP"/>
    </source>
</evidence>
<keyword evidence="1" id="KW-0732">Signal</keyword>
<name>A0A1E3PI35_9ASCO</name>
<feature type="signal peptide" evidence="1">
    <location>
        <begin position="1"/>
        <end position="18"/>
    </location>
</feature>
<gene>
    <name evidence="2" type="ORF">NADFUDRAFT_46844</name>
</gene>
<dbReference type="Proteomes" id="UP000095009">
    <property type="component" value="Unassembled WGS sequence"/>
</dbReference>
<evidence type="ECO:0000313" key="3">
    <source>
        <dbReference type="Proteomes" id="UP000095009"/>
    </source>
</evidence>
<evidence type="ECO:0000313" key="2">
    <source>
        <dbReference type="EMBL" id="ODQ65075.1"/>
    </source>
</evidence>